<sequence length="970" mass="110778">MKREDYNDKITSLLNDNDTYEEIRGDPTKKIKLKISKFIRSMKSKALDKRKLKLEDVAAPLFKGLPKIHKEGVPLRPIVSGIKAPTRGTEGRKISTPMWGRPTGTLYRRPLKTGQILAGGQQMMVLRGAQKANYPGLPIHMCKLETSSSIRGEAFGCRDEPVDQKHHASGRAISHRCRMDMKGIFFLIIGALAFAAVSAEIEEIPRYHRLPRPKSRQDSGRQGTSKQIDHCLYRKMEQGREEDPKEPMESDPDSESGENTTFPKKETTLGRTQEISPNHEDVTPPPPVSDVLGRLTTTLHQLSAVTGLSRDVELPRYDGSYEAQSFFTNYDAQADRAQLQYSTRLRKPPNLLQAPLRVTNTRAPDIFQQRNHQRPIRRQHLSRSTNSKRPRDIVLPIRKQYLSRSTDSQRPRDIFLPIRKKKESATKALRAFHTFKGIRSVKGPISCYSLRRMIKKFEKSGSLEAKPRSGRPSTFKSVAVTVSQNVEAIETLFTYGEWSPRNLDLTPCDFWLWRYIESRVYRCRPTTLAMLKASIRRHVSSISTDMLFNAVQSVIYRLQAVFEMKDATLSKDCDLIQERRQLPHVLYKLPCIILSTNILQLFVLGMKIIKAVLISGLCSVLYSSGYIINDIHPYLTEDTKVARYADDIAIRHTNITDSPVTKSRQDSGRQGTSKQVDHCLYRKMEQGREEDPKEPMESDPDSESGENTIPKKETTLGRTQEIVPGQEDVTPPPPVSDVRGRLTTTLHQLSAVTGHRERWNRYDGSYEAQSFFTNYDAQADRAQLQYSTRLKKPPDLLQAPLRVTNTRAQDVSDIEETIKSKSDAQFPGQDRTDFLSKKAARRHHLRHPTTARTDENVDRVLEVLRTDRRLSIQQIADTLHMSTFVIHGIVTEDLQMRMVCAKLVPKVLTQDQKELRVLRCQELLDLIQNEPDFLNSVVTGDESWMFEYDPESKRQSCAWHTKSSPRPKKA</sequence>
<feature type="region of interest" description="Disordered" evidence="1">
    <location>
        <begin position="210"/>
        <end position="290"/>
    </location>
</feature>
<dbReference type="InterPro" id="IPR052709">
    <property type="entry name" value="Transposase-MT_Hybrid"/>
</dbReference>
<gene>
    <name evidence="3" type="ORF">LAZ67_3002543</name>
</gene>
<feature type="region of interest" description="Disordered" evidence="1">
    <location>
        <begin position="371"/>
        <end position="393"/>
    </location>
</feature>
<proteinExistence type="predicted"/>
<dbReference type="Proteomes" id="UP001235939">
    <property type="component" value="Chromosome 03"/>
</dbReference>
<accession>A0ABY6K7V2</accession>
<evidence type="ECO:0000256" key="2">
    <source>
        <dbReference type="SAM" id="Phobius"/>
    </source>
</evidence>
<organism evidence="3 4">
    <name type="scientific">Cordylochernes scorpioides</name>
    <dbReference type="NCBI Taxonomy" id="51811"/>
    <lineage>
        <taxon>Eukaryota</taxon>
        <taxon>Metazoa</taxon>
        <taxon>Ecdysozoa</taxon>
        <taxon>Arthropoda</taxon>
        <taxon>Chelicerata</taxon>
        <taxon>Arachnida</taxon>
        <taxon>Pseudoscorpiones</taxon>
        <taxon>Cheliferoidea</taxon>
        <taxon>Chernetidae</taxon>
        <taxon>Cordylochernes</taxon>
    </lineage>
</organism>
<reference evidence="3 4" key="1">
    <citation type="submission" date="2022-01" db="EMBL/GenBank/DDBJ databases">
        <title>A chromosomal length assembly of Cordylochernes scorpioides.</title>
        <authorList>
            <person name="Zeh D."/>
            <person name="Zeh J."/>
        </authorList>
    </citation>
    <scope>NUCLEOTIDE SEQUENCE [LARGE SCALE GENOMIC DNA]</scope>
    <source>
        <strain evidence="3">IN4F17</strain>
        <tissue evidence="3">Whole Body</tissue>
    </source>
</reference>
<keyword evidence="2" id="KW-0812">Transmembrane</keyword>
<feature type="compositionally biased region" description="Basic and acidic residues" evidence="1">
    <location>
        <begin position="227"/>
        <end position="248"/>
    </location>
</feature>
<keyword evidence="4" id="KW-1185">Reference proteome</keyword>
<feature type="transmembrane region" description="Helical" evidence="2">
    <location>
        <begin position="183"/>
        <end position="201"/>
    </location>
</feature>
<name>A0ABY6K7V2_9ARAC</name>
<dbReference type="PANTHER" id="PTHR46060">
    <property type="entry name" value="MARINER MOS1 TRANSPOSASE-LIKE PROTEIN"/>
    <property type="match status" value="1"/>
</dbReference>
<keyword evidence="2" id="KW-0472">Membrane</keyword>
<dbReference type="Gene3D" id="3.30.420.10">
    <property type="entry name" value="Ribonuclease H-like superfamily/Ribonuclease H"/>
    <property type="match status" value="2"/>
</dbReference>
<feature type="region of interest" description="Disordered" evidence="1">
    <location>
        <begin position="656"/>
        <end position="738"/>
    </location>
</feature>
<feature type="region of interest" description="Disordered" evidence="1">
    <location>
        <begin position="951"/>
        <end position="970"/>
    </location>
</feature>
<feature type="compositionally biased region" description="Basic residues" evidence="1">
    <location>
        <begin position="371"/>
        <end position="381"/>
    </location>
</feature>
<evidence type="ECO:0000313" key="3">
    <source>
        <dbReference type="EMBL" id="UYV64946.1"/>
    </source>
</evidence>
<protein>
    <submittedName>
        <fullName evidence="3">Uncharacterized protein</fullName>
    </submittedName>
</protein>
<dbReference type="PANTHER" id="PTHR46060:SF1">
    <property type="entry name" value="MARINER MOS1 TRANSPOSASE-LIKE PROTEIN"/>
    <property type="match status" value="1"/>
</dbReference>
<dbReference type="EMBL" id="CP092865">
    <property type="protein sequence ID" value="UYV64946.1"/>
    <property type="molecule type" value="Genomic_DNA"/>
</dbReference>
<evidence type="ECO:0000256" key="1">
    <source>
        <dbReference type="SAM" id="MobiDB-lite"/>
    </source>
</evidence>
<keyword evidence="2" id="KW-1133">Transmembrane helix</keyword>
<dbReference type="InterPro" id="IPR036397">
    <property type="entry name" value="RNaseH_sf"/>
</dbReference>
<evidence type="ECO:0000313" key="4">
    <source>
        <dbReference type="Proteomes" id="UP001235939"/>
    </source>
</evidence>
<feature type="compositionally biased region" description="Basic and acidic residues" evidence="1">
    <location>
        <begin position="675"/>
        <end position="696"/>
    </location>
</feature>
<feature type="compositionally biased region" description="Polar residues" evidence="1">
    <location>
        <begin position="656"/>
        <end position="674"/>
    </location>
</feature>